<dbReference type="EMBL" id="ML122283">
    <property type="protein sequence ID" value="RPD57156.1"/>
    <property type="molecule type" value="Genomic_DNA"/>
</dbReference>
<sequence length="85" mass="9395">GRTTVSSDGKVIVASNLYDGFDMYDIASRGWFKTLVTPITQNVPLPVLITHDLEELFAGSPSGHVRVYDFASGEEELILDHHGQY</sequence>
<feature type="non-terminal residue" evidence="1">
    <location>
        <position position="1"/>
    </location>
</feature>
<protein>
    <recommendedName>
        <fullName evidence="3">WD40 repeat-like protein</fullName>
    </recommendedName>
</protein>
<organism evidence="1 2">
    <name type="scientific">Lentinus tigrinus ALCF2SS1-6</name>
    <dbReference type="NCBI Taxonomy" id="1328759"/>
    <lineage>
        <taxon>Eukaryota</taxon>
        <taxon>Fungi</taxon>
        <taxon>Dikarya</taxon>
        <taxon>Basidiomycota</taxon>
        <taxon>Agaricomycotina</taxon>
        <taxon>Agaricomycetes</taxon>
        <taxon>Polyporales</taxon>
        <taxon>Polyporaceae</taxon>
        <taxon>Lentinus</taxon>
    </lineage>
</organism>
<evidence type="ECO:0008006" key="3">
    <source>
        <dbReference type="Google" id="ProtNLM"/>
    </source>
</evidence>
<name>A0A5C2S127_9APHY</name>
<reference evidence="1" key="1">
    <citation type="journal article" date="2018" name="Genome Biol. Evol.">
        <title>Genomics and development of Lentinus tigrinus, a white-rot wood-decaying mushroom with dimorphic fruiting bodies.</title>
        <authorList>
            <person name="Wu B."/>
            <person name="Xu Z."/>
            <person name="Knudson A."/>
            <person name="Carlson A."/>
            <person name="Chen N."/>
            <person name="Kovaka S."/>
            <person name="LaButti K."/>
            <person name="Lipzen A."/>
            <person name="Pennachio C."/>
            <person name="Riley R."/>
            <person name="Schakwitz W."/>
            <person name="Umezawa K."/>
            <person name="Ohm R.A."/>
            <person name="Grigoriev I.V."/>
            <person name="Nagy L.G."/>
            <person name="Gibbons J."/>
            <person name="Hibbett D."/>
        </authorList>
    </citation>
    <scope>NUCLEOTIDE SEQUENCE [LARGE SCALE GENOMIC DNA]</scope>
    <source>
        <strain evidence="1">ALCF2SS1-6</strain>
    </source>
</reference>
<dbReference type="OrthoDB" id="3238562at2759"/>
<proteinExistence type="predicted"/>
<dbReference type="Proteomes" id="UP000313359">
    <property type="component" value="Unassembled WGS sequence"/>
</dbReference>
<dbReference type="InterPro" id="IPR011044">
    <property type="entry name" value="Quino_amine_DH_bsu"/>
</dbReference>
<evidence type="ECO:0000313" key="1">
    <source>
        <dbReference type="EMBL" id="RPD57156.1"/>
    </source>
</evidence>
<dbReference type="SUPFAM" id="SSF50969">
    <property type="entry name" value="YVTN repeat-like/Quinoprotein amine dehydrogenase"/>
    <property type="match status" value="1"/>
</dbReference>
<accession>A0A5C2S127</accession>
<dbReference type="AlphaFoldDB" id="A0A5C2S127"/>
<gene>
    <name evidence="1" type="ORF">L227DRAFT_468725</name>
</gene>
<feature type="non-terminal residue" evidence="1">
    <location>
        <position position="85"/>
    </location>
</feature>
<evidence type="ECO:0000313" key="2">
    <source>
        <dbReference type="Proteomes" id="UP000313359"/>
    </source>
</evidence>
<keyword evidence="2" id="KW-1185">Reference proteome</keyword>